<dbReference type="RefSeq" id="WP_012062489.1">
    <property type="nucleotide sequence ID" value="NC_009633.1"/>
</dbReference>
<dbReference type="NCBIfam" id="TIGR01726">
    <property type="entry name" value="HEQRo_perm_3TM"/>
    <property type="match status" value="1"/>
</dbReference>
<keyword evidence="11" id="KW-1185">Reference proteome</keyword>
<dbReference type="InterPro" id="IPR035906">
    <property type="entry name" value="MetI-like_sf"/>
</dbReference>
<evidence type="ECO:0000256" key="6">
    <source>
        <dbReference type="ARBA" id="ARBA00022989"/>
    </source>
</evidence>
<dbReference type="OrthoDB" id="9787841at2"/>
<dbReference type="Proteomes" id="UP000001572">
    <property type="component" value="Chromosome"/>
</dbReference>
<reference evidence="11" key="1">
    <citation type="journal article" date="2016" name="Genome Announc.">
        <title>Complete genome sequence of Alkaliphilus metalliredigens strain QYMF, an alkaliphilic and metal-reducing bacterium isolated from borax-contaminated leachate ponds.</title>
        <authorList>
            <person name="Hwang C."/>
            <person name="Copeland A."/>
            <person name="Lucas S."/>
            <person name="Lapidus A."/>
            <person name="Barry K."/>
            <person name="Detter J.C."/>
            <person name="Glavina Del Rio T."/>
            <person name="Hammon N."/>
            <person name="Israni S."/>
            <person name="Dalin E."/>
            <person name="Tice H."/>
            <person name="Pitluck S."/>
            <person name="Chertkov O."/>
            <person name="Brettin T."/>
            <person name="Bruce D."/>
            <person name="Han C."/>
            <person name="Schmutz J."/>
            <person name="Larimer F."/>
            <person name="Land M.L."/>
            <person name="Hauser L."/>
            <person name="Kyrpides N."/>
            <person name="Mikhailova N."/>
            <person name="Ye Q."/>
            <person name="Zhou J."/>
            <person name="Richardson P."/>
            <person name="Fields M.W."/>
        </authorList>
    </citation>
    <scope>NUCLEOTIDE SEQUENCE [LARGE SCALE GENOMIC DNA]</scope>
    <source>
        <strain evidence="11">QYMF</strain>
    </source>
</reference>
<evidence type="ECO:0000256" key="7">
    <source>
        <dbReference type="ARBA" id="ARBA00023136"/>
    </source>
</evidence>
<dbReference type="CDD" id="cd06261">
    <property type="entry name" value="TM_PBP2"/>
    <property type="match status" value="1"/>
</dbReference>
<dbReference type="InterPro" id="IPR043429">
    <property type="entry name" value="ArtM/GltK/GlnP/TcyL/YhdX-like"/>
</dbReference>
<feature type="domain" description="ABC transmembrane type-1" evidence="9">
    <location>
        <begin position="18"/>
        <end position="214"/>
    </location>
</feature>
<dbReference type="InterPro" id="IPR010065">
    <property type="entry name" value="AA_ABC_transptr_permease_3TM"/>
</dbReference>
<evidence type="ECO:0000256" key="8">
    <source>
        <dbReference type="RuleBase" id="RU363032"/>
    </source>
</evidence>
<comment type="subcellular location">
    <subcellularLocation>
        <location evidence="1 8">Cell membrane</location>
        <topology evidence="1 8">Multi-pass membrane protein</topology>
    </subcellularLocation>
</comment>
<dbReference type="Pfam" id="PF00528">
    <property type="entry name" value="BPD_transp_1"/>
    <property type="match status" value="1"/>
</dbReference>
<evidence type="ECO:0000313" key="10">
    <source>
        <dbReference type="EMBL" id="ABR47448.1"/>
    </source>
</evidence>
<feature type="transmembrane region" description="Helical" evidence="8">
    <location>
        <begin position="60"/>
        <end position="79"/>
    </location>
</feature>
<dbReference type="eggNOG" id="COG0765">
    <property type="taxonomic scope" value="Bacteria"/>
</dbReference>
<organism evidence="10 11">
    <name type="scientific">Alkaliphilus metalliredigens (strain QYMF)</name>
    <dbReference type="NCBI Taxonomy" id="293826"/>
    <lineage>
        <taxon>Bacteria</taxon>
        <taxon>Bacillati</taxon>
        <taxon>Bacillota</taxon>
        <taxon>Clostridia</taxon>
        <taxon>Peptostreptococcales</taxon>
        <taxon>Natronincolaceae</taxon>
        <taxon>Alkaliphilus</taxon>
    </lineage>
</organism>
<feature type="transmembrane region" description="Helical" evidence="8">
    <location>
        <begin position="21"/>
        <end position="48"/>
    </location>
</feature>
<dbReference type="Gene3D" id="1.10.3720.10">
    <property type="entry name" value="MetI-like"/>
    <property type="match status" value="1"/>
</dbReference>
<dbReference type="EMBL" id="CP000724">
    <property type="protein sequence ID" value="ABR47448.1"/>
    <property type="molecule type" value="Genomic_DNA"/>
</dbReference>
<feature type="transmembrane region" description="Helical" evidence="8">
    <location>
        <begin position="91"/>
        <end position="110"/>
    </location>
</feature>
<dbReference type="PROSITE" id="PS50928">
    <property type="entry name" value="ABC_TM1"/>
    <property type="match status" value="1"/>
</dbReference>
<dbReference type="STRING" id="293826.Amet_1241"/>
<gene>
    <name evidence="10" type="ordered locus">Amet_1241</name>
</gene>
<keyword evidence="6 8" id="KW-1133">Transmembrane helix</keyword>
<evidence type="ECO:0000313" key="11">
    <source>
        <dbReference type="Proteomes" id="UP000001572"/>
    </source>
</evidence>
<proteinExistence type="inferred from homology"/>
<keyword evidence="5" id="KW-0029">Amino-acid transport</keyword>
<evidence type="ECO:0000256" key="5">
    <source>
        <dbReference type="ARBA" id="ARBA00022970"/>
    </source>
</evidence>
<evidence type="ECO:0000256" key="4">
    <source>
        <dbReference type="ARBA" id="ARBA00022692"/>
    </source>
</evidence>
<accession>A6TMN0</accession>
<keyword evidence="3" id="KW-1003">Cell membrane</keyword>
<dbReference type="SUPFAM" id="SSF161098">
    <property type="entry name" value="MetI-like"/>
    <property type="match status" value="1"/>
</dbReference>
<dbReference type="AlphaFoldDB" id="A6TMN0"/>
<evidence type="ECO:0000259" key="9">
    <source>
        <dbReference type="PROSITE" id="PS50928"/>
    </source>
</evidence>
<dbReference type="PANTHER" id="PTHR30614">
    <property type="entry name" value="MEMBRANE COMPONENT OF AMINO ACID ABC TRANSPORTER"/>
    <property type="match status" value="1"/>
</dbReference>
<evidence type="ECO:0000256" key="1">
    <source>
        <dbReference type="ARBA" id="ARBA00004651"/>
    </source>
</evidence>
<comment type="similarity">
    <text evidence="8">Belongs to the binding-protein-dependent transport system permease family.</text>
</comment>
<keyword evidence="2 8" id="KW-0813">Transport</keyword>
<dbReference type="HOGENOM" id="CLU_019602_1_4_9"/>
<evidence type="ECO:0000256" key="3">
    <source>
        <dbReference type="ARBA" id="ARBA00022475"/>
    </source>
</evidence>
<evidence type="ECO:0000256" key="2">
    <source>
        <dbReference type="ARBA" id="ARBA00022448"/>
    </source>
</evidence>
<feature type="transmembrane region" description="Helical" evidence="8">
    <location>
        <begin position="192"/>
        <end position="214"/>
    </location>
</feature>
<dbReference type="GO" id="GO:0043190">
    <property type="term" value="C:ATP-binding cassette (ABC) transporter complex"/>
    <property type="evidence" value="ECO:0007669"/>
    <property type="project" value="InterPro"/>
</dbReference>
<dbReference type="GO" id="GO:0015184">
    <property type="term" value="F:L-cystine transmembrane transporter activity"/>
    <property type="evidence" value="ECO:0007669"/>
    <property type="project" value="TreeGrafter"/>
</dbReference>
<protein>
    <submittedName>
        <fullName evidence="10">Polar amino acid ABC transporter, inner membrane subunit</fullName>
    </submittedName>
</protein>
<dbReference type="KEGG" id="amt:Amet_1241"/>
<keyword evidence="4 8" id="KW-0812">Transmembrane</keyword>
<sequence length="227" mass="25230">MTQINFQYDAMIRAFEVVSKSILVTVNMLVVSLVFGFMIGLTVAFIRIYKVRGLYPLTSIYLSAIRGVPLLIQIFIFYFGVPQIFPQTIHFLTPFMSACIAFSINSGAYMSETIRAAILSIDKGQKEAALSVGMTEFKAMKNIVLPQAAVVAIPSLGNTIINLLKETSLAFTIGIADLLGRAKMLSASNYRYLETFVATGLIYWGITILITYVLNKLEKRFSKIYST</sequence>
<dbReference type="PANTHER" id="PTHR30614:SF0">
    <property type="entry name" value="L-CYSTINE TRANSPORT SYSTEM PERMEASE PROTEIN TCYL"/>
    <property type="match status" value="1"/>
</dbReference>
<name>A6TMN0_ALKMQ</name>
<dbReference type="InterPro" id="IPR000515">
    <property type="entry name" value="MetI-like"/>
</dbReference>
<dbReference type="FunFam" id="1.10.3720.10:FF:000006">
    <property type="entry name" value="Glutamate/aspartate ABC transporter, permease protein GltK"/>
    <property type="match status" value="1"/>
</dbReference>
<keyword evidence="7 8" id="KW-0472">Membrane</keyword>